<feature type="domain" description="NADP-dependent oxidoreductase" evidence="7">
    <location>
        <begin position="25"/>
        <end position="261"/>
    </location>
</feature>
<dbReference type="Gene3D" id="3.20.20.100">
    <property type="entry name" value="NADP-dependent oxidoreductase domain"/>
    <property type="match status" value="1"/>
</dbReference>
<sequence>MADSMTYVTLSNGVEVPQIGYGVYQVTQDECERCVRDALEVGYRHIDTAQSYFNEEQVGSAVAASGVDRADVFLTTKVWLEHYGEGATRTSVEDSLRKLGTDYVDLVLLHQPFGDAYGAWRDLVRLYEEGKVRAVGVSNFYVDRLVEFCEFNDVAPMVNQMETHPLNQQAELMEWEEKYRVRPEAWAPFGEGRGGLFENPVLAEIGAAHGKSAAQVMLRWNLQRGVIVLPKSVHRERMEENLDVLDFALSEDEMARIAALDTKTSSFFDHRDPEMVRWFAGIVEERRHQHDSSKEKKNW</sequence>
<dbReference type="PROSITE" id="PS00063">
    <property type="entry name" value="ALDOKETO_REDUCTASE_3"/>
    <property type="match status" value="1"/>
</dbReference>
<feature type="binding site" evidence="5">
    <location>
        <position position="110"/>
    </location>
    <ligand>
        <name>substrate</name>
    </ligand>
</feature>
<proteinExistence type="inferred from homology"/>
<evidence type="ECO:0000256" key="6">
    <source>
        <dbReference type="PIRSR" id="PIRSR000097-3"/>
    </source>
</evidence>
<dbReference type="GO" id="GO:0016616">
    <property type="term" value="F:oxidoreductase activity, acting on the CH-OH group of donors, NAD or NADP as acceptor"/>
    <property type="evidence" value="ECO:0007669"/>
    <property type="project" value="UniProtKB-ARBA"/>
</dbReference>
<dbReference type="PROSITE" id="PS00798">
    <property type="entry name" value="ALDOKETO_REDUCTASE_1"/>
    <property type="match status" value="1"/>
</dbReference>
<keyword evidence="2" id="KW-0521">NADP</keyword>
<dbReference type="AlphaFoldDB" id="A0A921GDR6"/>
<evidence type="ECO:0000256" key="4">
    <source>
        <dbReference type="PIRSR" id="PIRSR000097-1"/>
    </source>
</evidence>
<dbReference type="CDD" id="cd19133">
    <property type="entry name" value="AKR_AKR5F1"/>
    <property type="match status" value="1"/>
</dbReference>
<accession>A0A921GDR6</accession>
<reference evidence="8" key="2">
    <citation type="submission" date="2021-09" db="EMBL/GenBank/DDBJ databases">
        <authorList>
            <person name="Gilroy R."/>
        </authorList>
    </citation>
    <scope>NUCLEOTIDE SEQUENCE</scope>
    <source>
        <strain evidence="8">CHK124-7917</strain>
    </source>
</reference>
<dbReference type="RefSeq" id="WP_274958854.1">
    <property type="nucleotide sequence ID" value="NZ_DYWQ01000064.1"/>
</dbReference>
<dbReference type="PANTHER" id="PTHR43827:SF3">
    <property type="entry name" value="NADP-DEPENDENT OXIDOREDUCTASE DOMAIN-CONTAINING PROTEIN"/>
    <property type="match status" value="1"/>
</dbReference>
<dbReference type="PRINTS" id="PR00069">
    <property type="entry name" value="ALDKETRDTASE"/>
</dbReference>
<feature type="site" description="Lowers pKa of active site Tyr" evidence="6">
    <location>
        <position position="77"/>
    </location>
</feature>
<evidence type="ECO:0000256" key="1">
    <source>
        <dbReference type="ARBA" id="ARBA00007905"/>
    </source>
</evidence>
<name>A0A921GDR6_9ACTN</name>
<organism evidence="8 9">
    <name type="scientific">Thermophilibacter provencensis</name>
    <dbReference type="NCBI Taxonomy" id="1852386"/>
    <lineage>
        <taxon>Bacteria</taxon>
        <taxon>Bacillati</taxon>
        <taxon>Actinomycetota</taxon>
        <taxon>Coriobacteriia</taxon>
        <taxon>Coriobacteriales</taxon>
        <taxon>Atopobiaceae</taxon>
        <taxon>Thermophilibacter</taxon>
    </lineage>
</organism>
<protein>
    <submittedName>
        <fullName evidence="8">Aldo/keto reductase</fullName>
    </submittedName>
</protein>
<dbReference type="InterPro" id="IPR020471">
    <property type="entry name" value="AKR"/>
</dbReference>
<dbReference type="PANTHER" id="PTHR43827">
    <property type="entry name" value="2,5-DIKETO-D-GLUCONIC ACID REDUCTASE"/>
    <property type="match status" value="1"/>
</dbReference>
<dbReference type="Proteomes" id="UP000697330">
    <property type="component" value="Unassembled WGS sequence"/>
</dbReference>
<evidence type="ECO:0000313" key="9">
    <source>
        <dbReference type="Proteomes" id="UP000697330"/>
    </source>
</evidence>
<dbReference type="Pfam" id="PF00248">
    <property type="entry name" value="Aldo_ket_red"/>
    <property type="match status" value="1"/>
</dbReference>
<dbReference type="SUPFAM" id="SSF51430">
    <property type="entry name" value="NAD(P)-linked oxidoreductase"/>
    <property type="match status" value="1"/>
</dbReference>
<evidence type="ECO:0000313" key="8">
    <source>
        <dbReference type="EMBL" id="HJF44942.1"/>
    </source>
</evidence>
<comment type="similarity">
    <text evidence="1">Belongs to the aldo/keto reductase family.</text>
</comment>
<dbReference type="EMBL" id="DYWQ01000064">
    <property type="protein sequence ID" value="HJF44942.1"/>
    <property type="molecule type" value="Genomic_DNA"/>
</dbReference>
<dbReference type="FunFam" id="3.20.20.100:FF:000015">
    <property type="entry name" value="Oxidoreductase, aldo/keto reductase family"/>
    <property type="match status" value="1"/>
</dbReference>
<keyword evidence="3" id="KW-0560">Oxidoreductase</keyword>
<comment type="caution">
    <text evidence="8">The sequence shown here is derived from an EMBL/GenBank/DDBJ whole genome shotgun (WGS) entry which is preliminary data.</text>
</comment>
<evidence type="ECO:0000256" key="3">
    <source>
        <dbReference type="ARBA" id="ARBA00023002"/>
    </source>
</evidence>
<dbReference type="InterPro" id="IPR018170">
    <property type="entry name" value="Aldo/ket_reductase_CS"/>
</dbReference>
<evidence type="ECO:0000256" key="5">
    <source>
        <dbReference type="PIRSR" id="PIRSR000097-2"/>
    </source>
</evidence>
<evidence type="ECO:0000256" key="2">
    <source>
        <dbReference type="ARBA" id="ARBA00022857"/>
    </source>
</evidence>
<feature type="active site" description="Proton donor" evidence="4">
    <location>
        <position position="52"/>
    </location>
</feature>
<dbReference type="InterPro" id="IPR023210">
    <property type="entry name" value="NADP_OxRdtase_dom"/>
</dbReference>
<dbReference type="PIRSF" id="PIRSF000097">
    <property type="entry name" value="AKR"/>
    <property type="match status" value="1"/>
</dbReference>
<reference evidence="8" key="1">
    <citation type="journal article" date="2021" name="PeerJ">
        <title>Extensive microbial diversity within the chicken gut microbiome revealed by metagenomics and culture.</title>
        <authorList>
            <person name="Gilroy R."/>
            <person name="Ravi A."/>
            <person name="Getino M."/>
            <person name="Pursley I."/>
            <person name="Horton D.L."/>
            <person name="Alikhan N.F."/>
            <person name="Baker D."/>
            <person name="Gharbi K."/>
            <person name="Hall N."/>
            <person name="Watson M."/>
            <person name="Adriaenssens E.M."/>
            <person name="Foster-Nyarko E."/>
            <person name="Jarju S."/>
            <person name="Secka A."/>
            <person name="Antonio M."/>
            <person name="Oren A."/>
            <person name="Chaudhuri R.R."/>
            <person name="La Ragione R."/>
            <person name="Hildebrand F."/>
            <person name="Pallen M.J."/>
        </authorList>
    </citation>
    <scope>NUCLEOTIDE SEQUENCE</scope>
    <source>
        <strain evidence="8">CHK124-7917</strain>
    </source>
</reference>
<dbReference type="InterPro" id="IPR036812">
    <property type="entry name" value="NAD(P)_OxRdtase_dom_sf"/>
</dbReference>
<evidence type="ECO:0000259" key="7">
    <source>
        <dbReference type="Pfam" id="PF00248"/>
    </source>
</evidence>
<gene>
    <name evidence="8" type="ORF">K8U72_04070</name>
</gene>
<dbReference type="PROSITE" id="PS00062">
    <property type="entry name" value="ALDOKETO_REDUCTASE_2"/>
    <property type="match status" value="1"/>
</dbReference>